<dbReference type="InterPro" id="IPR029018">
    <property type="entry name" value="Hex-like_dom2"/>
</dbReference>
<dbReference type="PANTHER" id="PTHR22600">
    <property type="entry name" value="BETA-HEXOSAMINIDASE"/>
    <property type="match status" value="1"/>
</dbReference>
<evidence type="ECO:0000259" key="9">
    <source>
        <dbReference type="Pfam" id="PF02838"/>
    </source>
</evidence>
<dbReference type="Pfam" id="PF02838">
    <property type="entry name" value="Glyco_hydro_20b"/>
    <property type="match status" value="1"/>
</dbReference>
<dbReference type="GO" id="GO:0030203">
    <property type="term" value="P:glycosaminoglycan metabolic process"/>
    <property type="evidence" value="ECO:0007669"/>
    <property type="project" value="TreeGrafter"/>
</dbReference>
<feature type="domain" description="Beta-hexosaminidase bacterial type N-terminal" evidence="9">
    <location>
        <begin position="28"/>
        <end position="158"/>
    </location>
</feature>
<dbReference type="PROSITE" id="PS51257">
    <property type="entry name" value="PROKAR_LIPOPROTEIN"/>
    <property type="match status" value="1"/>
</dbReference>
<dbReference type="SUPFAM" id="SSF49785">
    <property type="entry name" value="Galactose-binding domain-like"/>
    <property type="match status" value="1"/>
</dbReference>
<evidence type="ECO:0000256" key="7">
    <source>
        <dbReference type="SAM" id="SignalP"/>
    </source>
</evidence>
<dbReference type="InterPro" id="IPR015883">
    <property type="entry name" value="Glyco_hydro_20_cat"/>
</dbReference>
<evidence type="ECO:0000259" key="10">
    <source>
        <dbReference type="Pfam" id="PF13290"/>
    </source>
</evidence>
<dbReference type="SUPFAM" id="SSF55545">
    <property type="entry name" value="beta-N-acetylhexosaminidase-like domain"/>
    <property type="match status" value="1"/>
</dbReference>
<evidence type="ECO:0000256" key="1">
    <source>
        <dbReference type="ARBA" id="ARBA00001231"/>
    </source>
</evidence>
<feature type="chain" id="PRO_5004513939" description="beta-N-acetylhexosaminidase" evidence="7">
    <location>
        <begin position="23"/>
        <end position="778"/>
    </location>
</feature>
<evidence type="ECO:0000313" key="12">
    <source>
        <dbReference type="Proteomes" id="UP000014614"/>
    </source>
</evidence>
<dbReference type="HOGENOM" id="CLU_007082_5_0_10"/>
<dbReference type="PATRIC" id="fig|1073351.3.peg.2075"/>
<dbReference type="RefSeq" id="WP_016662040.1">
    <property type="nucleotide sequence ID" value="NZ_KE340312.1"/>
</dbReference>
<dbReference type="Gene3D" id="3.30.379.10">
    <property type="entry name" value="Chitobiase/beta-hexosaminidase domain 2-like"/>
    <property type="match status" value="1"/>
</dbReference>
<dbReference type="GO" id="GO:0016020">
    <property type="term" value="C:membrane"/>
    <property type="evidence" value="ECO:0007669"/>
    <property type="project" value="TreeGrafter"/>
</dbReference>
<proteinExistence type="inferred from homology"/>
<dbReference type="GO" id="GO:0005975">
    <property type="term" value="P:carbohydrate metabolic process"/>
    <property type="evidence" value="ECO:0007669"/>
    <property type="project" value="InterPro"/>
</dbReference>
<feature type="signal peptide" evidence="7">
    <location>
        <begin position="1"/>
        <end position="22"/>
    </location>
</feature>
<evidence type="ECO:0000256" key="3">
    <source>
        <dbReference type="ARBA" id="ARBA00012663"/>
    </source>
</evidence>
<protein>
    <recommendedName>
        <fullName evidence="3">beta-N-acetylhexosaminidase</fullName>
        <ecNumber evidence="3">3.2.1.52</ecNumber>
    </recommendedName>
</protein>
<feature type="domain" description="Glycoside hydrolase family 20 catalytic" evidence="8">
    <location>
        <begin position="162"/>
        <end position="512"/>
    </location>
</feature>
<accession>S3YAY7</accession>
<dbReference type="Gene3D" id="3.20.20.80">
    <property type="entry name" value="Glycosidases"/>
    <property type="match status" value="1"/>
</dbReference>
<dbReference type="PANTHER" id="PTHR22600:SF57">
    <property type="entry name" value="BETA-N-ACETYLHEXOSAMINIDASE"/>
    <property type="match status" value="1"/>
</dbReference>
<sequence length="778" mass="87640">MNKLIRFVVLPALCLLMGCAKPQEVISYSVVPMPQEVKLTEEKPFCLNENTVVTYPAGNPLLKRNAEFLSEYISQSLPFTLPVQELEEGHTAKHAIVLTLNSTISNKEGYRLSVTEEGVVIEGQTAQGVFYGIQTLRKSLSALAESKSVLLPSAVVDDEPRFTYRGMHLDVCRHFFSVEFVKEYIDLLALHNMNTFHWHLTDDQGWRIESKKYPKLTEVGSVRYRTVVGYLGSGIYDHTEYGGYYTQEQMKEVVAYAAERYINVVPEIDLPGHTLAVLASYPEFGCTGGPYEVCPDWGVFPDVLCIGNEQTMEFVEDILGELIEIFPSKYIHIGGDEAPRTRWKKCPKCQKRIADEGLKARGGYTAEDRLQSYCMQRAEHFLNSHGRSVIGWDEILNGDIAPNAIVMSWQGTVGGIKAAQMGHDVIMTPNTHCYFDFYQTGDTRNEPLAIGGCLPVSKVYELEPTAGLTDKQAKHILGVQANLWTEYITTTEHVEYMVLPRMAALAEVQWTAAKQKDYRNFQKRVVHLMKLYHKNRWNYARHLYDLHANFQPDMEKRQINVTLDVIDDAPIYYTLDGSEPTSFSTCYTDTFHIDKSVQLRAVAIRPDGKNSGLEESVSFNKATLCPIRFLSAEPYPNYTFGGAVTLVDGRVGNENFATGAWLGFVGEEVSLLIDLQQPTEISRLSLNAMTYMDAWIMAPTAVMVSVSDNNKKFVPIVSKQYPVDTDTRKRCISTYDLNFNAVTTRYVKLSVQPSPTLPVGHSAEGKIPFLFMDEIAIF</sequence>
<dbReference type="EMBL" id="ATFP01000026">
    <property type="protein sequence ID" value="EPH20119.1"/>
    <property type="molecule type" value="Genomic_DNA"/>
</dbReference>
<dbReference type="Gene3D" id="2.60.120.260">
    <property type="entry name" value="Galactose-binding domain-like"/>
    <property type="match status" value="1"/>
</dbReference>
<dbReference type="PRINTS" id="PR00738">
    <property type="entry name" value="GLHYDRLASE20"/>
</dbReference>
<name>S3YAY7_BACSE</name>
<feature type="active site" description="Proton donor" evidence="6">
    <location>
        <position position="337"/>
    </location>
</feature>
<dbReference type="OrthoDB" id="1090159at2"/>
<dbReference type="SUPFAM" id="SSF51445">
    <property type="entry name" value="(Trans)glycosidases"/>
    <property type="match status" value="1"/>
</dbReference>
<comment type="catalytic activity">
    <reaction evidence="1">
        <text>Hydrolysis of terminal non-reducing N-acetyl-D-hexosamine residues in N-acetyl-beta-D-hexosaminides.</text>
        <dbReference type="EC" id="3.2.1.52"/>
    </reaction>
</comment>
<reference evidence="11 12" key="1">
    <citation type="submission" date="2013-05" db="EMBL/GenBank/DDBJ databases">
        <title>The Genome Sequence of Bacteroides stercoris CC31F.</title>
        <authorList>
            <consortium name="The Broad Institute Genomics Platform"/>
            <person name="Earl A."/>
            <person name="Ward D."/>
            <person name="Feldgarden M."/>
            <person name="Gevers D."/>
            <person name="Oliphant K."/>
            <person name="Allen-Vercoe E."/>
            <person name="Walker B."/>
            <person name="Young S."/>
            <person name="Zeng Q."/>
            <person name="Gargeya S."/>
            <person name="Fitzgerald M."/>
            <person name="Haas B."/>
            <person name="Abouelleil A."/>
            <person name="Allen A.W."/>
            <person name="Alvarado L."/>
            <person name="Arachchi H.M."/>
            <person name="Berlin A.M."/>
            <person name="Chapman S.B."/>
            <person name="Gainer-Dewar J."/>
            <person name="Goldberg J."/>
            <person name="Griggs A."/>
            <person name="Gujja S."/>
            <person name="Hansen M."/>
            <person name="Howarth C."/>
            <person name="Imamovic A."/>
            <person name="Ireland A."/>
            <person name="Larimer J."/>
            <person name="McCowan C."/>
            <person name="Murphy C."/>
            <person name="Pearson M."/>
            <person name="Poon T.W."/>
            <person name="Priest M."/>
            <person name="Roberts A."/>
            <person name="Saif S."/>
            <person name="Shea T."/>
            <person name="Sisk P."/>
            <person name="Sykes S."/>
            <person name="Wortman J."/>
            <person name="Nusbaum C."/>
            <person name="Birren B."/>
        </authorList>
    </citation>
    <scope>NUCLEOTIDE SEQUENCE [LARGE SCALE GENOMIC DNA]</scope>
    <source>
        <strain evidence="11 12">CC31F</strain>
    </source>
</reference>
<keyword evidence="7" id="KW-0732">Signal</keyword>
<dbReference type="Pfam" id="PF13290">
    <property type="entry name" value="CHB_HEX_C_1"/>
    <property type="match status" value="1"/>
</dbReference>
<dbReference type="InterPro" id="IPR015882">
    <property type="entry name" value="HEX_bac_N"/>
</dbReference>
<keyword evidence="4" id="KW-0378">Hydrolase</keyword>
<evidence type="ECO:0000256" key="5">
    <source>
        <dbReference type="ARBA" id="ARBA00023295"/>
    </source>
</evidence>
<organism evidence="11 12">
    <name type="scientific">Bacteroides stercoris CC31F</name>
    <dbReference type="NCBI Taxonomy" id="1073351"/>
    <lineage>
        <taxon>Bacteria</taxon>
        <taxon>Pseudomonadati</taxon>
        <taxon>Bacteroidota</taxon>
        <taxon>Bacteroidia</taxon>
        <taxon>Bacteroidales</taxon>
        <taxon>Bacteroidaceae</taxon>
        <taxon>Bacteroides</taxon>
    </lineage>
</organism>
<evidence type="ECO:0000313" key="11">
    <source>
        <dbReference type="EMBL" id="EPH20119.1"/>
    </source>
</evidence>
<comment type="similarity">
    <text evidence="2">Belongs to the glycosyl hydrolase 20 family.</text>
</comment>
<evidence type="ECO:0000256" key="6">
    <source>
        <dbReference type="PIRSR" id="PIRSR625705-1"/>
    </source>
</evidence>
<dbReference type="Pfam" id="PF00728">
    <property type="entry name" value="Glyco_hydro_20"/>
    <property type="match status" value="1"/>
</dbReference>
<keyword evidence="5" id="KW-0326">Glycosidase</keyword>
<evidence type="ECO:0000259" key="8">
    <source>
        <dbReference type="Pfam" id="PF00728"/>
    </source>
</evidence>
<dbReference type="GO" id="GO:0004563">
    <property type="term" value="F:beta-N-acetylhexosaminidase activity"/>
    <property type="evidence" value="ECO:0007669"/>
    <property type="project" value="UniProtKB-EC"/>
</dbReference>
<dbReference type="InterPro" id="IPR008979">
    <property type="entry name" value="Galactose-bd-like_sf"/>
</dbReference>
<feature type="domain" description="GH29D-like beta-sandwich" evidence="10">
    <location>
        <begin position="558"/>
        <end position="611"/>
    </location>
</feature>
<dbReference type="InterPro" id="IPR025705">
    <property type="entry name" value="Beta_hexosaminidase_sua/sub"/>
</dbReference>
<dbReference type="AlphaFoldDB" id="S3YAY7"/>
<dbReference type="InterPro" id="IPR059177">
    <property type="entry name" value="GH29D-like_dom"/>
</dbReference>
<dbReference type="CDD" id="cd06563">
    <property type="entry name" value="GH20_chitobiase-like"/>
    <property type="match status" value="1"/>
</dbReference>
<dbReference type="InterPro" id="IPR017853">
    <property type="entry name" value="GH"/>
</dbReference>
<dbReference type="EC" id="3.2.1.52" evidence="3"/>
<dbReference type="Proteomes" id="UP000014614">
    <property type="component" value="Unassembled WGS sequence"/>
</dbReference>
<evidence type="ECO:0000256" key="4">
    <source>
        <dbReference type="ARBA" id="ARBA00022801"/>
    </source>
</evidence>
<gene>
    <name evidence="11" type="ORF">HMPREF1181_02072</name>
</gene>
<evidence type="ECO:0000256" key="2">
    <source>
        <dbReference type="ARBA" id="ARBA00006285"/>
    </source>
</evidence>
<comment type="caution">
    <text evidence="11">The sequence shown here is derived from an EMBL/GenBank/DDBJ whole genome shotgun (WGS) entry which is preliminary data.</text>
</comment>